<evidence type="ECO:0000256" key="2">
    <source>
        <dbReference type="ARBA" id="ARBA00005375"/>
    </source>
</evidence>
<dbReference type="InterPro" id="IPR000560">
    <property type="entry name" value="His_Pase_clade-2"/>
</dbReference>
<evidence type="ECO:0000256" key="4">
    <source>
        <dbReference type="ARBA" id="ARBA00022729"/>
    </source>
</evidence>
<dbReference type="Gene3D" id="3.40.50.1240">
    <property type="entry name" value="Phosphoglycerate mutase-like"/>
    <property type="match status" value="1"/>
</dbReference>
<dbReference type="EC" id="3.1.3.2" evidence="3"/>
<name>A0A0K8SQ83_LYGHE</name>
<dbReference type="InterPro" id="IPR029033">
    <property type="entry name" value="His_PPase_superfam"/>
</dbReference>
<accession>A0A0K8SQ83</accession>
<dbReference type="GO" id="GO:0003993">
    <property type="term" value="F:acid phosphatase activity"/>
    <property type="evidence" value="ECO:0007669"/>
    <property type="project" value="UniProtKB-EC"/>
</dbReference>
<organism evidence="8">
    <name type="scientific">Lygus hesperus</name>
    <name type="common">Western plant bug</name>
    <dbReference type="NCBI Taxonomy" id="30085"/>
    <lineage>
        <taxon>Eukaryota</taxon>
        <taxon>Metazoa</taxon>
        <taxon>Ecdysozoa</taxon>
        <taxon>Arthropoda</taxon>
        <taxon>Hexapoda</taxon>
        <taxon>Insecta</taxon>
        <taxon>Pterygota</taxon>
        <taxon>Neoptera</taxon>
        <taxon>Paraneoptera</taxon>
        <taxon>Hemiptera</taxon>
        <taxon>Heteroptera</taxon>
        <taxon>Panheteroptera</taxon>
        <taxon>Cimicomorpha</taxon>
        <taxon>Miridae</taxon>
        <taxon>Mirini</taxon>
        <taxon>Lygus</taxon>
    </lineage>
</organism>
<evidence type="ECO:0000256" key="3">
    <source>
        <dbReference type="ARBA" id="ARBA00012646"/>
    </source>
</evidence>
<keyword evidence="6" id="KW-1015">Disulfide bond</keyword>
<keyword evidence="5" id="KW-0378">Hydrolase</keyword>
<dbReference type="Pfam" id="PF00328">
    <property type="entry name" value="His_Phos_2"/>
    <property type="match status" value="1"/>
</dbReference>
<keyword evidence="4" id="KW-0732">Signal</keyword>
<dbReference type="SUPFAM" id="SSF53254">
    <property type="entry name" value="Phosphoglycerate mutase-like"/>
    <property type="match status" value="1"/>
</dbReference>
<evidence type="ECO:0000256" key="7">
    <source>
        <dbReference type="ARBA" id="ARBA00023180"/>
    </source>
</evidence>
<comment type="similarity">
    <text evidence="2">Belongs to the histidine acid phosphatase family.</text>
</comment>
<dbReference type="EMBL" id="GBRD01010366">
    <property type="protein sequence ID" value="JAG55458.1"/>
    <property type="molecule type" value="Transcribed_RNA"/>
</dbReference>
<dbReference type="PROSITE" id="PS00778">
    <property type="entry name" value="HIS_ACID_PHOSPHAT_2"/>
    <property type="match status" value="1"/>
</dbReference>
<dbReference type="AlphaFoldDB" id="A0A0K8SQ83"/>
<dbReference type="InterPro" id="IPR050645">
    <property type="entry name" value="Histidine_acid_phosphatase"/>
</dbReference>
<evidence type="ECO:0000256" key="1">
    <source>
        <dbReference type="ARBA" id="ARBA00000032"/>
    </source>
</evidence>
<reference evidence="8" key="1">
    <citation type="submission" date="2014-09" db="EMBL/GenBank/DDBJ databases">
        <authorList>
            <person name="Magalhaes I.L.F."/>
            <person name="Oliveira U."/>
            <person name="Santos F.R."/>
            <person name="Vidigal T.H.D.A."/>
            <person name="Brescovit A.D."/>
            <person name="Santos A.J."/>
        </authorList>
    </citation>
    <scope>NUCLEOTIDE SEQUENCE</scope>
</reference>
<sequence>MIEPVIISFVAPTWNDELKRFRGGPFVKEVLNNFRGKLDGSNLLNLSLYSAHDTSLSAVMNTMGVFNDAVPPFAALLLIELRMPFDSSEPVVSMWYKNSTKEPFLLEMPDCGSCCPLAQMERRLKPVIPENWEKECQENTEENNIPSK</sequence>
<keyword evidence="7" id="KW-0325">Glycoprotein</keyword>
<dbReference type="PANTHER" id="PTHR11567:SF211">
    <property type="entry name" value="PROSTATIC ACID PHOSPHATASE"/>
    <property type="match status" value="1"/>
</dbReference>
<comment type="catalytic activity">
    <reaction evidence="1">
        <text>a phosphate monoester + H2O = an alcohol + phosphate</text>
        <dbReference type="Rhea" id="RHEA:15017"/>
        <dbReference type="ChEBI" id="CHEBI:15377"/>
        <dbReference type="ChEBI" id="CHEBI:30879"/>
        <dbReference type="ChEBI" id="CHEBI:43474"/>
        <dbReference type="ChEBI" id="CHEBI:67140"/>
        <dbReference type="EC" id="3.1.3.2"/>
    </reaction>
</comment>
<dbReference type="InterPro" id="IPR033379">
    <property type="entry name" value="Acid_Pase_AS"/>
</dbReference>
<evidence type="ECO:0000256" key="6">
    <source>
        <dbReference type="ARBA" id="ARBA00023157"/>
    </source>
</evidence>
<proteinExistence type="inferred from homology"/>
<evidence type="ECO:0000256" key="5">
    <source>
        <dbReference type="ARBA" id="ARBA00022801"/>
    </source>
</evidence>
<evidence type="ECO:0000313" key="8">
    <source>
        <dbReference type="EMBL" id="JAG55458.1"/>
    </source>
</evidence>
<dbReference type="PANTHER" id="PTHR11567">
    <property type="entry name" value="ACID PHOSPHATASE-RELATED"/>
    <property type="match status" value="1"/>
</dbReference>
<protein>
    <recommendedName>
        <fullName evidence="3">acid phosphatase</fullName>
        <ecNumber evidence="3">3.1.3.2</ecNumber>
    </recommendedName>
</protein>